<dbReference type="AlphaFoldDB" id="A0A127M431"/>
<protein>
    <recommendedName>
        <fullName evidence="3">Lipoprotein</fullName>
    </recommendedName>
</protein>
<evidence type="ECO:0000313" key="1">
    <source>
        <dbReference type="EMBL" id="AMO67999.1"/>
    </source>
</evidence>
<evidence type="ECO:0008006" key="3">
    <source>
        <dbReference type="Google" id="ProtNLM"/>
    </source>
</evidence>
<accession>A0A127M431</accession>
<organism evidence="1 2">
    <name type="scientific">Zhongshania aliphaticivorans</name>
    <dbReference type="NCBI Taxonomy" id="1470434"/>
    <lineage>
        <taxon>Bacteria</taxon>
        <taxon>Pseudomonadati</taxon>
        <taxon>Pseudomonadota</taxon>
        <taxon>Gammaproteobacteria</taxon>
        <taxon>Cellvibrionales</taxon>
        <taxon>Spongiibacteraceae</taxon>
        <taxon>Zhongshania</taxon>
    </lineage>
</organism>
<evidence type="ECO:0000313" key="2">
    <source>
        <dbReference type="Proteomes" id="UP000074119"/>
    </source>
</evidence>
<dbReference type="EMBL" id="CP014544">
    <property type="protein sequence ID" value="AMO67999.1"/>
    <property type="molecule type" value="Genomic_DNA"/>
</dbReference>
<dbReference type="PROSITE" id="PS51257">
    <property type="entry name" value="PROKAR_LIPOPROTEIN"/>
    <property type="match status" value="1"/>
</dbReference>
<dbReference type="STRING" id="1470434.AZF00_06635"/>
<name>A0A127M431_9GAMM</name>
<dbReference type="RefSeq" id="WP_008247185.1">
    <property type="nucleotide sequence ID" value="NZ_CP014544.1"/>
</dbReference>
<proteinExistence type="predicted"/>
<sequence>MLKQTLFKRTLSIPFLLATTLLTAACVYRMPPAPIYQEYKDAMQPTTFDYSLPALALPGYEDLKAVFLANRETARPENHLNTDLSNYELCGNVDAPDPNITRPKSGKKRSLMASARSAPKTTFVNGYVVYEVYAPIGQCRSWKQSDHYLHSIQQREANMGEKDHIGIQEDWQRSQVNNQRHFVLGYGKFQTVSSTFLDKATEEAAAGDQYAADMKEDFMKPRFTFSAVLSYPSGIEGKRDTVTIVDLADISGKFTTMVVTHIDEQRKKIFSYDAAELKSVLRMKNGQIHGLYEISDGANICYEAGIVVEKASCEAF</sequence>
<dbReference type="KEGG" id="zal:AZF00_06635"/>
<gene>
    <name evidence="1" type="ORF">AZF00_06635</name>
</gene>
<dbReference type="Proteomes" id="UP000074119">
    <property type="component" value="Chromosome"/>
</dbReference>
<reference evidence="1 2" key="1">
    <citation type="submission" date="2015-12" db="EMBL/GenBank/DDBJ databases">
        <authorList>
            <person name="Shamseldin A."/>
            <person name="Moawad H."/>
            <person name="Abd El-Rahim W.M."/>
            <person name="Sadowsky M.J."/>
        </authorList>
    </citation>
    <scope>NUCLEOTIDE SEQUENCE [LARGE SCALE GENOMIC DNA]</scope>
    <source>
        <strain evidence="1 2">SM2</strain>
    </source>
</reference>